<gene>
    <name evidence="2" type="ORF">BRARA_E01760</name>
</gene>
<feature type="domain" description="DUF1985" evidence="1">
    <location>
        <begin position="79"/>
        <end position="201"/>
    </location>
</feature>
<sequence length="206" mass="23875">MDVAEVKLRDYPSRLYPEGFSNLENKDINHNLRLGNFPHIREAIGLDVWKELVNSPIGVVARLARCESMWSGKTVHYLLFRQLRVHKKEIWCLVVDEAIRFSLLEFGEITGLNTCQLPTESFELDQYKEFWEELKAPLGMGPKLDKLKAALALCLLWSFEKRKWLGLLLLQAMGDYCLNHNSRIPFESAIRVFDDEAMGPYSLGEW</sequence>
<evidence type="ECO:0000313" key="2">
    <source>
        <dbReference type="EMBL" id="RID62708.1"/>
    </source>
</evidence>
<dbReference type="Pfam" id="PF09331">
    <property type="entry name" value="DUF1985"/>
    <property type="match status" value="1"/>
</dbReference>
<dbReference type="Proteomes" id="UP000264353">
    <property type="component" value="Chromosome A5"/>
</dbReference>
<reference evidence="2 3" key="1">
    <citation type="submission" date="2018-06" db="EMBL/GenBank/DDBJ databases">
        <title>WGS assembly of Brassica rapa FPsc.</title>
        <authorList>
            <person name="Bowman J."/>
            <person name="Kohchi T."/>
            <person name="Yamato K."/>
            <person name="Jenkins J."/>
            <person name="Shu S."/>
            <person name="Ishizaki K."/>
            <person name="Yamaoka S."/>
            <person name="Nishihama R."/>
            <person name="Nakamura Y."/>
            <person name="Berger F."/>
            <person name="Adam C."/>
            <person name="Aki S."/>
            <person name="Althoff F."/>
            <person name="Araki T."/>
            <person name="Arteaga-Vazquez M."/>
            <person name="Balasubrmanian S."/>
            <person name="Bauer D."/>
            <person name="Boehm C."/>
            <person name="Briginshaw L."/>
            <person name="Caballero-Perez J."/>
            <person name="Catarino B."/>
            <person name="Chen F."/>
            <person name="Chiyoda S."/>
            <person name="Chovatia M."/>
            <person name="Davies K."/>
            <person name="Delmans M."/>
            <person name="Demura T."/>
            <person name="Dierschke T."/>
            <person name="Dolan L."/>
            <person name="Dorantes-Acosta A."/>
            <person name="Eklund D."/>
            <person name="Florent S."/>
            <person name="Flores-Sandoval E."/>
            <person name="Fujiyama A."/>
            <person name="Fukuzawa H."/>
            <person name="Galik B."/>
            <person name="Grimanelli D."/>
            <person name="Grimwood J."/>
            <person name="Grossniklaus U."/>
            <person name="Hamada T."/>
            <person name="Haseloff J."/>
            <person name="Hetherington A."/>
            <person name="Higo A."/>
            <person name="Hirakawa Y."/>
            <person name="Hundley H."/>
            <person name="Ikeda Y."/>
            <person name="Inoue K."/>
            <person name="Inoue S."/>
            <person name="Ishida S."/>
            <person name="Jia Q."/>
            <person name="Kakita M."/>
            <person name="Kanazawa T."/>
            <person name="Kawai Y."/>
            <person name="Kawashima T."/>
            <person name="Kennedy M."/>
            <person name="Kinose K."/>
            <person name="Kinoshita T."/>
            <person name="Kohara Y."/>
            <person name="Koide E."/>
            <person name="Komatsu K."/>
            <person name="Kopischke S."/>
            <person name="Kubo M."/>
            <person name="Kyozuka J."/>
            <person name="Lagercrantz U."/>
            <person name="Lin S."/>
            <person name="Lindquist E."/>
            <person name="Lipzen A."/>
            <person name="Lu C."/>
            <person name="Luna E."/>
            <person name="Martienssen R."/>
            <person name="Minamino N."/>
            <person name="Mizutani M."/>
            <person name="Mizutani M."/>
            <person name="Mochizuki N."/>
            <person name="Monte I."/>
            <person name="Mosher R."/>
            <person name="Nagasaki H."/>
            <person name="Nakagami H."/>
            <person name="Naramoto S."/>
            <person name="Nishitani K."/>
            <person name="Ohtani M."/>
            <person name="Okamoto T."/>
            <person name="Okumura M."/>
            <person name="Phillips J."/>
            <person name="Pollak B."/>
            <person name="Reinders A."/>
            <person name="Roevekamp M."/>
            <person name="Sano R."/>
            <person name="Sawa S."/>
            <person name="Schmid M."/>
            <person name="Shirakawa M."/>
            <person name="Solano R."/>
            <person name="Spunde A."/>
            <person name="Suetsugu N."/>
            <person name="Sugano S."/>
            <person name="Sugiyama A."/>
            <person name="Sun R."/>
            <person name="Suzuki Y."/>
            <person name="Takenaka M."/>
            <person name="Takezawa D."/>
            <person name="Tomogane H."/>
            <person name="Tsuzuki M."/>
            <person name="Ueda T."/>
            <person name="Umeda M."/>
            <person name="Ward J."/>
            <person name="Watanabe Y."/>
            <person name="Yazaki K."/>
            <person name="Yokoyama R."/>
            <person name="Yoshitake Y."/>
            <person name="Yotsui I."/>
            <person name="Zachgo S."/>
            <person name="Schmutz J."/>
        </authorList>
    </citation>
    <scope>NUCLEOTIDE SEQUENCE [LARGE SCALE GENOMIC DNA]</scope>
    <source>
        <strain evidence="3">cv. B-3</strain>
    </source>
</reference>
<accession>A0A397ZCL6</accession>
<dbReference type="InterPro" id="IPR015410">
    <property type="entry name" value="DUF1985"/>
</dbReference>
<organism evidence="2 3">
    <name type="scientific">Brassica campestris</name>
    <name type="common">Field mustard</name>
    <dbReference type="NCBI Taxonomy" id="3711"/>
    <lineage>
        <taxon>Eukaryota</taxon>
        <taxon>Viridiplantae</taxon>
        <taxon>Streptophyta</taxon>
        <taxon>Embryophyta</taxon>
        <taxon>Tracheophyta</taxon>
        <taxon>Spermatophyta</taxon>
        <taxon>Magnoliopsida</taxon>
        <taxon>eudicotyledons</taxon>
        <taxon>Gunneridae</taxon>
        <taxon>Pentapetalae</taxon>
        <taxon>rosids</taxon>
        <taxon>malvids</taxon>
        <taxon>Brassicales</taxon>
        <taxon>Brassicaceae</taxon>
        <taxon>Brassiceae</taxon>
        <taxon>Brassica</taxon>
    </lineage>
</organism>
<dbReference type="EMBL" id="CM010632">
    <property type="protein sequence ID" value="RID62708.1"/>
    <property type="molecule type" value="Genomic_DNA"/>
</dbReference>
<evidence type="ECO:0000259" key="1">
    <source>
        <dbReference type="Pfam" id="PF09331"/>
    </source>
</evidence>
<proteinExistence type="predicted"/>
<dbReference type="AlphaFoldDB" id="A0A397ZCL6"/>
<protein>
    <recommendedName>
        <fullName evidence="1">DUF1985 domain-containing protein</fullName>
    </recommendedName>
</protein>
<name>A0A397ZCL6_BRACM</name>
<evidence type="ECO:0000313" key="3">
    <source>
        <dbReference type="Proteomes" id="UP000264353"/>
    </source>
</evidence>